<dbReference type="PANTHER" id="PTHR48041:SF135">
    <property type="entry name" value="ABC TRANSPORTER G FAMILY MEMBER 26"/>
    <property type="match status" value="1"/>
</dbReference>
<evidence type="ECO:0000256" key="2">
    <source>
        <dbReference type="ARBA" id="ARBA00022448"/>
    </source>
</evidence>
<comment type="subcellular location">
    <subcellularLocation>
        <location evidence="1">Membrane</location>
        <topology evidence="1">Multi-pass membrane protein</topology>
    </subcellularLocation>
</comment>
<gene>
    <name evidence="7" type="ORF">B296_00057274</name>
</gene>
<evidence type="ECO:0000313" key="7">
    <source>
        <dbReference type="EMBL" id="RRT42244.1"/>
    </source>
</evidence>
<evidence type="ECO:0000256" key="1">
    <source>
        <dbReference type="ARBA" id="ARBA00004141"/>
    </source>
</evidence>
<dbReference type="InterPro" id="IPR003439">
    <property type="entry name" value="ABC_transporter-like_ATP-bd"/>
</dbReference>
<keyword evidence="2" id="KW-0813">Transport</keyword>
<protein>
    <recommendedName>
        <fullName evidence="6">ABC transporter domain-containing protein</fullName>
    </recommendedName>
</protein>
<feature type="domain" description="ABC transporter" evidence="6">
    <location>
        <begin position="38"/>
        <end position="86"/>
    </location>
</feature>
<evidence type="ECO:0000313" key="8">
    <source>
        <dbReference type="Proteomes" id="UP000287651"/>
    </source>
</evidence>
<sequence length="94" mass="10042">FEDVEYKINGSSRNPVKAAITSVASRLRMEQGNCKHILKGITGNVGPGQILALMGPSGSGKTTLLKLLGGRLDGDIRGKVTYNDTPYGPSLKRR</sequence>
<name>A0A426XS06_ENSVE</name>
<reference evidence="7 8" key="1">
    <citation type="journal article" date="2014" name="Agronomy (Basel)">
        <title>A Draft Genome Sequence for Ensete ventricosum, the Drought-Tolerant Tree Against Hunger.</title>
        <authorList>
            <person name="Harrison J."/>
            <person name="Moore K.A."/>
            <person name="Paszkiewicz K."/>
            <person name="Jones T."/>
            <person name="Grant M."/>
            <person name="Ambacheew D."/>
            <person name="Muzemil S."/>
            <person name="Studholme D.J."/>
        </authorList>
    </citation>
    <scope>NUCLEOTIDE SEQUENCE [LARGE SCALE GENOMIC DNA]</scope>
</reference>
<keyword evidence="3" id="KW-0812">Transmembrane</keyword>
<dbReference type="InterPro" id="IPR050352">
    <property type="entry name" value="ABCG_transporters"/>
</dbReference>
<organism evidence="7 8">
    <name type="scientific">Ensete ventricosum</name>
    <name type="common">Abyssinian banana</name>
    <name type="synonym">Musa ensete</name>
    <dbReference type="NCBI Taxonomy" id="4639"/>
    <lineage>
        <taxon>Eukaryota</taxon>
        <taxon>Viridiplantae</taxon>
        <taxon>Streptophyta</taxon>
        <taxon>Embryophyta</taxon>
        <taxon>Tracheophyta</taxon>
        <taxon>Spermatophyta</taxon>
        <taxon>Magnoliopsida</taxon>
        <taxon>Liliopsida</taxon>
        <taxon>Zingiberales</taxon>
        <taxon>Musaceae</taxon>
        <taxon>Ensete</taxon>
    </lineage>
</organism>
<dbReference type="Gene3D" id="3.40.50.300">
    <property type="entry name" value="P-loop containing nucleotide triphosphate hydrolases"/>
    <property type="match status" value="1"/>
</dbReference>
<keyword evidence="5" id="KW-0472">Membrane</keyword>
<dbReference type="Proteomes" id="UP000287651">
    <property type="component" value="Unassembled WGS sequence"/>
</dbReference>
<evidence type="ECO:0000256" key="3">
    <source>
        <dbReference type="ARBA" id="ARBA00022692"/>
    </source>
</evidence>
<feature type="non-terminal residue" evidence="7">
    <location>
        <position position="1"/>
    </location>
</feature>
<evidence type="ECO:0000256" key="4">
    <source>
        <dbReference type="ARBA" id="ARBA00022989"/>
    </source>
</evidence>
<evidence type="ECO:0000259" key="6">
    <source>
        <dbReference type="Pfam" id="PF00005"/>
    </source>
</evidence>
<dbReference type="GO" id="GO:0016887">
    <property type="term" value="F:ATP hydrolysis activity"/>
    <property type="evidence" value="ECO:0007669"/>
    <property type="project" value="InterPro"/>
</dbReference>
<keyword evidence="4" id="KW-1133">Transmembrane helix</keyword>
<dbReference type="GO" id="GO:0005524">
    <property type="term" value="F:ATP binding"/>
    <property type="evidence" value="ECO:0007669"/>
    <property type="project" value="InterPro"/>
</dbReference>
<proteinExistence type="predicted"/>
<dbReference type="SUPFAM" id="SSF52540">
    <property type="entry name" value="P-loop containing nucleoside triphosphate hydrolases"/>
    <property type="match status" value="1"/>
</dbReference>
<evidence type="ECO:0000256" key="5">
    <source>
        <dbReference type="ARBA" id="ARBA00023136"/>
    </source>
</evidence>
<dbReference type="Pfam" id="PF00005">
    <property type="entry name" value="ABC_tran"/>
    <property type="match status" value="1"/>
</dbReference>
<dbReference type="GO" id="GO:0042626">
    <property type="term" value="F:ATPase-coupled transmembrane transporter activity"/>
    <property type="evidence" value="ECO:0007669"/>
    <property type="project" value="TreeGrafter"/>
</dbReference>
<dbReference type="AlphaFoldDB" id="A0A426XS06"/>
<dbReference type="EMBL" id="AMZH03017982">
    <property type="protein sequence ID" value="RRT42244.1"/>
    <property type="molecule type" value="Genomic_DNA"/>
</dbReference>
<comment type="caution">
    <text evidence="7">The sequence shown here is derived from an EMBL/GenBank/DDBJ whole genome shotgun (WGS) entry which is preliminary data.</text>
</comment>
<dbReference type="GO" id="GO:0016020">
    <property type="term" value="C:membrane"/>
    <property type="evidence" value="ECO:0007669"/>
    <property type="project" value="UniProtKB-SubCell"/>
</dbReference>
<dbReference type="PANTHER" id="PTHR48041">
    <property type="entry name" value="ABC TRANSPORTER G FAMILY MEMBER 28"/>
    <property type="match status" value="1"/>
</dbReference>
<accession>A0A426XS06</accession>
<dbReference type="InterPro" id="IPR027417">
    <property type="entry name" value="P-loop_NTPase"/>
</dbReference>